<proteinExistence type="predicted"/>
<organism evidence="2 3">
    <name type="scientific">Toxocara canis</name>
    <name type="common">Canine roundworm</name>
    <dbReference type="NCBI Taxonomy" id="6265"/>
    <lineage>
        <taxon>Eukaryota</taxon>
        <taxon>Metazoa</taxon>
        <taxon>Ecdysozoa</taxon>
        <taxon>Nematoda</taxon>
        <taxon>Chromadorea</taxon>
        <taxon>Rhabditida</taxon>
        <taxon>Spirurina</taxon>
        <taxon>Ascaridomorpha</taxon>
        <taxon>Ascaridoidea</taxon>
        <taxon>Toxocaridae</taxon>
        <taxon>Toxocara</taxon>
    </lineage>
</organism>
<dbReference type="Proteomes" id="UP000050794">
    <property type="component" value="Unassembled WGS sequence"/>
</dbReference>
<dbReference type="WBParaSite" id="TCNE_0000481801-mRNA-1">
    <property type="protein sequence ID" value="TCNE_0000481801-mRNA-1"/>
    <property type="gene ID" value="TCNE_0000481801"/>
</dbReference>
<evidence type="ECO:0000313" key="2">
    <source>
        <dbReference type="Proteomes" id="UP000050794"/>
    </source>
</evidence>
<keyword evidence="2" id="KW-1185">Reference proteome</keyword>
<name>A0A183U8J8_TOXCA</name>
<sequence>MIEALFSLPKLRVLHIQQRYNEEKRQTNLLHFQHVENLVSTNISNMKLQGVAVTSSALEVLSFKYAKTMSSLCLIGSLMHTQDIDVYFRALSYSLFIIDHLEGSRLRNMTDGSKIHSSR</sequence>
<evidence type="ECO:0000313" key="3">
    <source>
        <dbReference type="WBParaSite" id="TCNE_0000481801-mRNA-1"/>
    </source>
</evidence>
<accession>A0A183U8J8</accession>
<dbReference type="EMBL" id="UYWY01009275">
    <property type="protein sequence ID" value="VDM32537.1"/>
    <property type="molecule type" value="Genomic_DNA"/>
</dbReference>
<evidence type="ECO:0000313" key="1">
    <source>
        <dbReference type="EMBL" id="VDM32537.1"/>
    </source>
</evidence>
<dbReference type="AlphaFoldDB" id="A0A183U8J8"/>
<gene>
    <name evidence="1" type="ORF">TCNE_LOCUS4818</name>
</gene>
<reference evidence="1 2" key="2">
    <citation type="submission" date="2018-11" db="EMBL/GenBank/DDBJ databases">
        <authorList>
            <consortium name="Pathogen Informatics"/>
        </authorList>
    </citation>
    <scope>NUCLEOTIDE SEQUENCE [LARGE SCALE GENOMIC DNA]</scope>
</reference>
<reference evidence="3" key="1">
    <citation type="submission" date="2016-06" db="UniProtKB">
        <authorList>
            <consortium name="WormBaseParasite"/>
        </authorList>
    </citation>
    <scope>IDENTIFICATION</scope>
</reference>
<protein>
    <submittedName>
        <fullName evidence="3">WASH-7_N domain-containing protein</fullName>
    </submittedName>
</protein>